<keyword evidence="5" id="KW-1185">Reference proteome</keyword>
<keyword evidence="2" id="KW-0472">Membrane</keyword>
<comment type="caution">
    <text evidence="4">The sequence shown here is derived from an EMBL/GenBank/DDBJ whole genome shotgun (WGS) entry which is preliminary data.</text>
</comment>
<accession>A0A7X2T471</accession>
<keyword evidence="2" id="KW-0812">Transmembrane</keyword>
<protein>
    <submittedName>
        <fullName evidence="4">InlB B-repeat-containing protein</fullName>
    </submittedName>
</protein>
<sequence length="853" mass="93402">MKKRLLSMICAICTIFMLFPTVIFAEGDKYDLWQVGDKIYYAESGKHTDFNLAGEYELSANLSNSGTYILQTDIDLTKAGYYITINKNITLDLNGKTVNGYNDEISFIIRGNINESSDFTIRDSSNGSGFITGGYVHIYDGSSLKLLSGTIAKIVNFGTFYADGGTITEELNNVVRGTIDKHSDAAGTKIKGKTYNNGIIDNGVFYGEVINSGIIKKGVFWAGINSGGSVNSPMGSVNSPIYDVSFYDGNDKIIYSQRLVNINQALEPEKPTKDGYEFEGWYKEDGTKYDFNLTVTDDITLEAKWNPSKYDVFLNTNGGTINSGNITEYIYGQGATLPTDVTRLGYTFEGWYDDESFSGSPVTEISKTDTGIKKYWAKWDAKTYTVKFDTDGGSSISEKTGVKWTDTVLDGITAPTKDGWEFIGWKCGDKTVNANTKYSELAANDTITSVTLVAQWKDITAPTGEISIGTNKWSEFLNNITFGLLFKDTQTVTITASDNSGEDVTIEYLLSNEALNETELASATFTSYTEAFNINPDNKYVVYAKLTDTSGNVTYLSSDGIVLDATGPVISGIENGKTYCKAQIVTIAEENIESVKVNGTAVTLDENNQFTLNPAEGTQTIVVTDKAGNVSAEMTVTVNDGHTGGEATCTKKAECDICGEEYGELDLDNHNLKHTVAKEATASETGNIENWQCIDCEKYFLDEEGTKEIQFEDTIISKKAPEIIKGKGQSVNQGEKKELSFTSNASYDDFKYVKLDGNELDPKNYTVKEGSTIVTLNKEFVSTLKAGKHILTIVSETGEASVEFIVNKTSTAKPSKNTTNTGLVSNIGLWMSLMFTSLDAMCIGLICRKRKMK</sequence>
<dbReference type="Gene3D" id="2.60.40.4270">
    <property type="entry name" value="Listeria-Bacteroides repeat domain"/>
    <property type="match status" value="3"/>
</dbReference>
<dbReference type="RefSeq" id="WP_154461170.1">
    <property type="nucleotide sequence ID" value="NZ_VUMM01000023.1"/>
</dbReference>
<name>A0A7X2T471_9FIRM</name>
<dbReference type="InterPro" id="IPR042229">
    <property type="entry name" value="Listeria/Bacterioides_rpt_sf"/>
</dbReference>
<comment type="subcellular location">
    <subcellularLocation>
        <location evidence="1">Cell envelope</location>
    </subcellularLocation>
</comment>
<feature type="transmembrane region" description="Helical" evidence="2">
    <location>
        <begin position="827"/>
        <end position="847"/>
    </location>
</feature>
<dbReference type="InterPro" id="IPR013378">
    <property type="entry name" value="InlB-like_B-rpt"/>
</dbReference>
<dbReference type="NCBIfam" id="TIGR02543">
    <property type="entry name" value="List_Bact_rpt"/>
    <property type="match status" value="2"/>
</dbReference>
<evidence type="ECO:0000313" key="5">
    <source>
        <dbReference type="Proteomes" id="UP000470082"/>
    </source>
</evidence>
<dbReference type="GO" id="GO:0030313">
    <property type="term" value="C:cell envelope"/>
    <property type="evidence" value="ECO:0007669"/>
    <property type="project" value="UniProtKB-SubCell"/>
</dbReference>
<feature type="signal peptide" evidence="3">
    <location>
        <begin position="1"/>
        <end position="25"/>
    </location>
</feature>
<dbReference type="Proteomes" id="UP000470082">
    <property type="component" value="Unassembled WGS sequence"/>
</dbReference>
<dbReference type="EMBL" id="VUMM01000023">
    <property type="protein sequence ID" value="MSS02192.1"/>
    <property type="molecule type" value="Genomic_DNA"/>
</dbReference>
<feature type="chain" id="PRO_5031016469" evidence="3">
    <location>
        <begin position="26"/>
        <end position="853"/>
    </location>
</feature>
<evidence type="ECO:0000256" key="3">
    <source>
        <dbReference type="SAM" id="SignalP"/>
    </source>
</evidence>
<dbReference type="Pfam" id="PF09479">
    <property type="entry name" value="Flg_new"/>
    <property type="match status" value="3"/>
</dbReference>
<organism evidence="4 5">
    <name type="scientific">Floccifex porci</name>
    <dbReference type="NCBI Taxonomy" id="2606629"/>
    <lineage>
        <taxon>Bacteria</taxon>
        <taxon>Bacillati</taxon>
        <taxon>Bacillota</taxon>
        <taxon>Erysipelotrichia</taxon>
        <taxon>Erysipelotrichales</taxon>
        <taxon>Erysipelotrichaceae</taxon>
        <taxon>Floccifex</taxon>
    </lineage>
</organism>
<dbReference type="AlphaFoldDB" id="A0A7X2T471"/>
<gene>
    <name evidence="4" type="ORF">FYJ50_08855</name>
</gene>
<keyword evidence="3" id="KW-0732">Signal</keyword>
<evidence type="ECO:0000256" key="1">
    <source>
        <dbReference type="ARBA" id="ARBA00004196"/>
    </source>
</evidence>
<keyword evidence="2" id="KW-1133">Transmembrane helix</keyword>
<proteinExistence type="predicted"/>
<reference evidence="4 5" key="1">
    <citation type="submission" date="2019-08" db="EMBL/GenBank/DDBJ databases">
        <title>In-depth cultivation of the pig gut microbiome towards novel bacterial diversity and tailored functional studies.</title>
        <authorList>
            <person name="Wylensek D."/>
            <person name="Hitch T.C.A."/>
            <person name="Clavel T."/>
        </authorList>
    </citation>
    <scope>NUCLEOTIDE SEQUENCE [LARGE SCALE GENOMIC DNA]</scope>
    <source>
        <strain evidence="4 5">LKV-178-WT-2G</strain>
    </source>
</reference>
<evidence type="ECO:0000256" key="2">
    <source>
        <dbReference type="SAM" id="Phobius"/>
    </source>
</evidence>
<evidence type="ECO:0000313" key="4">
    <source>
        <dbReference type="EMBL" id="MSS02192.1"/>
    </source>
</evidence>